<keyword evidence="2" id="KW-1185">Reference proteome</keyword>
<dbReference type="EMBL" id="JAPEVG010000444">
    <property type="protein sequence ID" value="KAJ8462708.1"/>
    <property type="molecule type" value="Genomic_DNA"/>
</dbReference>
<sequence>MAVNLPKELVDYIIDLVHDSDATDWRTLTACALLHPCWAKRSLAHLSSPAGITLKVDWPDCPDFTDLASILQSQSARRLDAKTAILANDIGAAIHQLTISGPVSSTTHTADGLLPLSEPIPLERLSNLRVLTLRQVMIPDIPSFAALLTQCTTIEEMSLQGLALEVTATTTSKTALDAACKGLRGHPVLPRLQKLQLLDIVDPFSQLISTALADIIYYAAPATPIRTLGLHPTSLCPTGNCNLLGWYEAITHISNTLARLSVTVVMALVRFIEYSDGSRFPTAIYRCEHLRHFALCYHPGPYLRSTHWDQPEFFLSSVHGMFSYSPPRFARVLESFVLAMPYEQPPYTPDSIVGQLTQLVQTLLNTENYPALSSFHFCIILISTLATDPTVRGDPLPLSGTQEVGTWVESIAAVLEPLRGRDVEVETRAMRMDEWSARY</sequence>
<reference evidence="1" key="1">
    <citation type="submission" date="2022-11" db="EMBL/GenBank/DDBJ databases">
        <title>Genome Sequence of Cubamyces cubensis.</title>
        <authorList>
            <person name="Buettner E."/>
        </authorList>
    </citation>
    <scope>NUCLEOTIDE SEQUENCE</scope>
    <source>
        <strain evidence="1">MPL-01</strain>
    </source>
</reference>
<dbReference type="Proteomes" id="UP001215151">
    <property type="component" value="Unassembled WGS sequence"/>
</dbReference>
<dbReference type="SUPFAM" id="SSF52047">
    <property type="entry name" value="RNI-like"/>
    <property type="match status" value="1"/>
</dbReference>
<evidence type="ECO:0008006" key="3">
    <source>
        <dbReference type="Google" id="ProtNLM"/>
    </source>
</evidence>
<name>A0AAD7TKL9_9APHY</name>
<gene>
    <name evidence="1" type="ORF">ONZ51_g10730</name>
</gene>
<proteinExistence type="predicted"/>
<dbReference type="AlphaFoldDB" id="A0AAD7TKL9"/>
<accession>A0AAD7TKL9</accession>
<protein>
    <recommendedName>
        <fullName evidence="3">F-box domain-containing protein</fullName>
    </recommendedName>
</protein>
<comment type="caution">
    <text evidence="1">The sequence shown here is derived from an EMBL/GenBank/DDBJ whole genome shotgun (WGS) entry which is preliminary data.</text>
</comment>
<evidence type="ECO:0000313" key="1">
    <source>
        <dbReference type="EMBL" id="KAJ8462708.1"/>
    </source>
</evidence>
<organism evidence="1 2">
    <name type="scientific">Trametes cubensis</name>
    <dbReference type="NCBI Taxonomy" id="1111947"/>
    <lineage>
        <taxon>Eukaryota</taxon>
        <taxon>Fungi</taxon>
        <taxon>Dikarya</taxon>
        <taxon>Basidiomycota</taxon>
        <taxon>Agaricomycotina</taxon>
        <taxon>Agaricomycetes</taxon>
        <taxon>Polyporales</taxon>
        <taxon>Polyporaceae</taxon>
        <taxon>Trametes</taxon>
    </lineage>
</organism>
<evidence type="ECO:0000313" key="2">
    <source>
        <dbReference type="Proteomes" id="UP001215151"/>
    </source>
</evidence>